<dbReference type="InterPro" id="IPR025553">
    <property type="entry name" value="YppF"/>
</dbReference>
<dbReference type="OrthoDB" id="2680239at2"/>
<dbReference type="Proteomes" id="UP000278746">
    <property type="component" value="Unassembled WGS sequence"/>
</dbReference>
<gene>
    <name evidence="1" type="ORF">EBO34_04550</name>
</gene>
<organism evidence="1 2">
    <name type="scientific">Alteribacter keqinensis</name>
    <dbReference type="NCBI Taxonomy" id="2483800"/>
    <lineage>
        <taxon>Bacteria</taxon>
        <taxon>Bacillati</taxon>
        <taxon>Bacillota</taxon>
        <taxon>Bacilli</taxon>
        <taxon>Bacillales</taxon>
        <taxon>Bacillaceae</taxon>
        <taxon>Alteribacter</taxon>
    </lineage>
</organism>
<sequence length="71" mass="8418">MTLQVLIDFYRVRFNEVPVQADDLMDLLTWCYLSEFITPDTYRLLLRELEERGAEKPLFLSDNAKSMSRIS</sequence>
<dbReference type="AlphaFoldDB" id="A0A3M7TUU7"/>
<evidence type="ECO:0000313" key="1">
    <source>
        <dbReference type="EMBL" id="RNA69223.1"/>
    </source>
</evidence>
<proteinExistence type="predicted"/>
<accession>A0A3M7TUU7</accession>
<dbReference type="RefSeq" id="WP_122896744.1">
    <property type="nucleotide sequence ID" value="NZ_RHIB01000001.1"/>
</dbReference>
<reference evidence="1 2" key="1">
    <citation type="submission" date="2018-10" db="EMBL/GenBank/DDBJ databases">
        <title>Bacillus Keqinensis sp. nov., a moderately halophilic bacterium isolated from a saline-alkaline lake.</title>
        <authorList>
            <person name="Wang H."/>
        </authorList>
    </citation>
    <scope>NUCLEOTIDE SEQUENCE [LARGE SCALE GENOMIC DNA]</scope>
    <source>
        <strain evidence="1 2">KQ-3</strain>
    </source>
</reference>
<dbReference type="Pfam" id="PF14178">
    <property type="entry name" value="YppF"/>
    <property type="match status" value="1"/>
</dbReference>
<evidence type="ECO:0000313" key="2">
    <source>
        <dbReference type="Proteomes" id="UP000278746"/>
    </source>
</evidence>
<protein>
    <submittedName>
        <fullName evidence="1">Uncharacterized protein</fullName>
    </submittedName>
</protein>
<comment type="caution">
    <text evidence="1">The sequence shown here is derived from an EMBL/GenBank/DDBJ whole genome shotgun (WGS) entry which is preliminary data.</text>
</comment>
<keyword evidence="2" id="KW-1185">Reference proteome</keyword>
<dbReference type="EMBL" id="RHIB01000001">
    <property type="protein sequence ID" value="RNA69223.1"/>
    <property type="molecule type" value="Genomic_DNA"/>
</dbReference>
<name>A0A3M7TUU7_9BACI</name>